<dbReference type="EMBL" id="MCFI01000012">
    <property type="protein sequence ID" value="ORY81041.1"/>
    <property type="molecule type" value="Genomic_DNA"/>
</dbReference>
<evidence type="ECO:0000256" key="1">
    <source>
        <dbReference type="SAM" id="MobiDB-lite"/>
    </source>
</evidence>
<dbReference type="AlphaFoldDB" id="A0A1Y2FAX3"/>
<sequence>MLESFCGAAGKSSPVHSEISNAAVAKARGQRHGSTIDLPQEARRSVDRRKSYDPRGDIESGEVLCAGAMVYGALTLYPNA</sequence>
<protein>
    <submittedName>
        <fullName evidence="2">Uncharacterized protein</fullName>
    </submittedName>
</protein>
<name>A0A1Y2FAX3_PROLT</name>
<feature type="compositionally biased region" description="Basic and acidic residues" evidence="1">
    <location>
        <begin position="40"/>
        <end position="58"/>
    </location>
</feature>
<dbReference type="GeneID" id="63786184"/>
<gene>
    <name evidence="2" type="ORF">BCR37DRAFT_380962</name>
</gene>
<organism evidence="2 3">
    <name type="scientific">Protomyces lactucae-debilis</name>
    <dbReference type="NCBI Taxonomy" id="2754530"/>
    <lineage>
        <taxon>Eukaryota</taxon>
        <taxon>Fungi</taxon>
        <taxon>Dikarya</taxon>
        <taxon>Ascomycota</taxon>
        <taxon>Taphrinomycotina</taxon>
        <taxon>Taphrinomycetes</taxon>
        <taxon>Taphrinales</taxon>
        <taxon>Protomycetaceae</taxon>
        <taxon>Protomyces</taxon>
    </lineage>
</organism>
<proteinExistence type="predicted"/>
<dbReference type="RefSeq" id="XP_040724686.1">
    <property type="nucleotide sequence ID" value="XM_040869585.1"/>
</dbReference>
<accession>A0A1Y2FAX3</accession>
<evidence type="ECO:0000313" key="3">
    <source>
        <dbReference type="Proteomes" id="UP000193685"/>
    </source>
</evidence>
<dbReference type="Proteomes" id="UP000193685">
    <property type="component" value="Unassembled WGS sequence"/>
</dbReference>
<comment type="caution">
    <text evidence="2">The sequence shown here is derived from an EMBL/GenBank/DDBJ whole genome shotgun (WGS) entry which is preliminary data.</text>
</comment>
<feature type="region of interest" description="Disordered" evidence="1">
    <location>
        <begin position="24"/>
        <end position="58"/>
    </location>
</feature>
<reference evidence="2 3" key="1">
    <citation type="submission" date="2016-07" db="EMBL/GenBank/DDBJ databases">
        <title>Pervasive Adenine N6-methylation of Active Genes in Fungi.</title>
        <authorList>
            <consortium name="DOE Joint Genome Institute"/>
            <person name="Mondo S.J."/>
            <person name="Dannebaum R.O."/>
            <person name="Kuo R.C."/>
            <person name="Labutti K."/>
            <person name="Haridas S."/>
            <person name="Kuo A."/>
            <person name="Salamov A."/>
            <person name="Ahrendt S.R."/>
            <person name="Lipzen A."/>
            <person name="Sullivan W."/>
            <person name="Andreopoulos W.B."/>
            <person name="Clum A."/>
            <person name="Lindquist E."/>
            <person name="Daum C."/>
            <person name="Ramamoorthy G.K."/>
            <person name="Gryganskyi A."/>
            <person name="Culley D."/>
            <person name="Magnuson J.K."/>
            <person name="James T.Y."/>
            <person name="O'Malley M.A."/>
            <person name="Stajich J.E."/>
            <person name="Spatafora J.W."/>
            <person name="Visel A."/>
            <person name="Grigoriev I.V."/>
        </authorList>
    </citation>
    <scope>NUCLEOTIDE SEQUENCE [LARGE SCALE GENOMIC DNA]</scope>
    <source>
        <strain evidence="2 3">12-1054</strain>
    </source>
</reference>
<evidence type="ECO:0000313" key="2">
    <source>
        <dbReference type="EMBL" id="ORY81041.1"/>
    </source>
</evidence>
<keyword evidence="3" id="KW-1185">Reference proteome</keyword>